<dbReference type="AlphaFoldDB" id="A0A1H1VKC6"/>
<accession>A0A1H1VKC6</accession>
<evidence type="ECO:0000256" key="1">
    <source>
        <dbReference type="SAM" id="MobiDB-lite"/>
    </source>
</evidence>
<feature type="transmembrane region" description="Helical" evidence="2">
    <location>
        <begin position="7"/>
        <end position="23"/>
    </location>
</feature>
<evidence type="ECO:0000313" key="4">
    <source>
        <dbReference type="Proteomes" id="UP000185663"/>
    </source>
</evidence>
<dbReference type="Proteomes" id="UP000185663">
    <property type="component" value="Chromosome I"/>
</dbReference>
<feature type="transmembrane region" description="Helical" evidence="2">
    <location>
        <begin position="29"/>
        <end position="47"/>
    </location>
</feature>
<feature type="compositionally biased region" description="Basic and acidic residues" evidence="1">
    <location>
        <begin position="88"/>
        <end position="98"/>
    </location>
</feature>
<dbReference type="Pfam" id="PF14012">
    <property type="entry name" value="DUF4229"/>
    <property type="match status" value="1"/>
</dbReference>
<organism evidence="3 4">
    <name type="scientific">Paraoerskovia marina</name>
    <dbReference type="NCBI Taxonomy" id="545619"/>
    <lineage>
        <taxon>Bacteria</taxon>
        <taxon>Bacillati</taxon>
        <taxon>Actinomycetota</taxon>
        <taxon>Actinomycetes</taxon>
        <taxon>Micrococcales</taxon>
        <taxon>Cellulomonadaceae</taxon>
        <taxon>Paraoerskovia</taxon>
    </lineage>
</organism>
<keyword evidence="2" id="KW-1133">Transmembrane helix</keyword>
<keyword evidence="4" id="KW-1185">Reference proteome</keyword>
<reference evidence="3 4" key="1">
    <citation type="submission" date="2016-10" db="EMBL/GenBank/DDBJ databases">
        <authorList>
            <person name="de Groot N.N."/>
        </authorList>
    </citation>
    <scope>NUCLEOTIDE SEQUENCE [LARGE SCALE GENOMIC DNA]</scope>
    <source>
        <strain evidence="3 4">DSM 22126</strain>
    </source>
</reference>
<feature type="compositionally biased region" description="Acidic residues" evidence="1">
    <location>
        <begin position="76"/>
        <end position="87"/>
    </location>
</feature>
<name>A0A1H1VKC6_9CELL</name>
<keyword evidence="2" id="KW-0812">Transmembrane</keyword>
<keyword evidence="2" id="KW-0472">Membrane</keyword>
<gene>
    <name evidence="3" type="ORF">SAMN04489860_2527</name>
</gene>
<feature type="compositionally biased region" description="Basic and acidic residues" evidence="1">
    <location>
        <begin position="107"/>
        <end position="137"/>
    </location>
</feature>
<feature type="region of interest" description="Disordered" evidence="1">
    <location>
        <begin position="62"/>
        <end position="137"/>
    </location>
</feature>
<dbReference type="RefSeq" id="WP_231959220.1">
    <property type="nucleotide sequence ID" value="NZ_LT629776.1"/>
</dbReference>
<evidence type="ECO:0000313" key="3">
    <source>
        <dbReference type="EMBL" id="SDS84970.1"/>
    </source>
</evidence>
<evidence type="ECO:0008006" key="5">
    <source>
        <dbReference type="Google" id="ProtNLM"/>
    </source>
</evidence>
<sequence length="137" mass="14809">MPFVVYSLLRLAVFAGVLVALYAVGMRDWLLIVIAALAAFFVSYLALNGPRTRASEYLAARSEHRRATGEKFSREIEDEAAYEDAADDAARGLDRRGGGAELEGETEPEKDAEGELEHPGPGEHADEAGSGRTGQDR</sequence>
<evidence type="ECO:0000256" key="2">
    <source>
        <dbReference type="SAM" id="Phobius"/>
    </source>
</evidence>
<dbReference type="InterPro" id="IPR025323">
    <property type="entry name" value="DUF4229"/>
</dbReference>
<feature type="compositionally biased region" description="Basic and acidic residues" evidence="1">
    <location>
        <begin position="62"/>
        <end position="75"/>
    </location>
</feature>
<proteinExistence type="predicted"/>
<protein>
    <recommendedName>
        <fullName evidence="5">DUF4229 domain-containing protein</fullName>
    </recommendedName>
</protein>
<dbReference type="EMBL" id="LT629776">
    <property type="protein sequence ID" value="SDS84970.1"/>
    <property type="molecule type" value="Genomic_DNA"/>
</dbReference>